<dbReference type="SUPFAM" id="SSF52540">
    <property type="entry name" value="P-loop containing nucleoside triphosphate hydrolases"/>
    <property type="match status" value="1"/>
</dbReference>
<dbReference type="InterPro" id="IPR002611">
    <property type="entry name" value="IstB_ATP-bd"/>
</dbReference>
<dbReference type="Gene3D" id="3.40.50.300">
    <property type="entry name" value="P-loop containing nucleotide triphosphate hydrolases"/>
    <property type="match status" value="1"/>
</dbReference>
<dbReference type="PANTHER" id="PTHR30050:SF4">
    <property type="entry name" value="ATP-BINDING PROTEIN RV3427C IN INSERTION SEQUENCE-RELATED"/>
    <property type="match status" value="1"/>
</dbReference>
<dbReference type="OrthoDB" id="61127at2"/>
<evidence type="ECO:0000259" key="1">
    <source>
        <dbReference type="Pfam" id="PF01695"/>
    </source>
</evidence>
<gene>
    <name evidence="2" type="ORF">AOC36_05320</name>
</gene>
<dbReference type="EMBL" id="CP013213">
    <property type="protein sequence ID" value="AMC93418.1"/>
    <property type="molecule type" value="Genomic_DNA"/>
</dbReference>
<accession>A0A109UGY6</accession>
<dbReference type="GO" id="GO:0005524">
    <property type="term" value="F:ATP binding"/>
    <property type="evidence" value="ECO:0007669"/>
    <property type="project" value="InterPro"/>
</dbReference>
<keyword evidence="3" id="KW-1185">Reference proteome</keyword>
<dbReference type="STRING" id="1514105.AOC36_05320"/>
<name>A0A109UGY6_9FIRM</name>
<protein>
    <recommendedName>
        <fullName evidence="1">IstB-like ATP-binding domain-containing protein</fullName>
    </recommendedName>
</protein>
<organism evidence="2 3">
    <name type="scientific">Erysipelothrix larvae</name>
    <dbReference type="NCBI Taxonomy" id="1514105"/>
    <lineage>
        <taxon>Bacteria</taxon>
        <taxon>Bacillati</taxon>
        <taxon>Bacillota</taxon>
        <taxon>Erysipelotrichia</taxon>
        <taxon>Erysipelotrichales</taxon>
        <taxon>Erysipelotrichaceae</taxon>
        <taxon>Erysipelothrix</taxon>
    </lineage>
</organism>
<evidence type="ECO:0000313" key="2">
    <source>
        <dbReference type="EMBL" id="AMC93418.1"/>
    </source>
</evidence>
<sequence>MSFKNLKYPLTKDQQNQRNQLIAQLLEHKHVKAFLTQYRVSQKIVEENAYRFKDWVSEKEKAESVSKDLLEANPTLGEYVDLVFDHETNTLMEVFVRTDALQSMNESLEYLKRYIVFDLPAQLQKVSFDTLDIEHESPNYLKAIALCEPLELGKKGMYLYGDLGVGKSYLAACITNKFAKQNRSVMFVTTSELLTYIKTTFGLQFEQEKMFNALKNCDVLVLDDLGSEPITPWSRDEVLFPILNSRMENSKLTIFTSNYPIQKLESVYSIDSKGNIDPLRAKRFTDRVSTCATPFEIVGTNRRNHK</sequence>
<proteinExistence type="predicted"/>
<dbReference type="InterPro" id="IPR027417">
    <property type="entry name" value="P-loop_NTPase"/>
</dbReference>
<dbReference type="Pfam" id="PF01695">
    <property type="entry name" value="IstB_IS21"/>
    <property type="match status" value="1"/>
</dbReference>
<dbReference type="PANTHER" id="PTHR30050">
    <property type="entry name" value="CHROMOSOMAL REPLICATION INITIATOR PROTEIN DNAA"/>
    <property type="match status" value="1"/>
</dbReference>
<dbReference type="KEGG" id="erl:AOC36_05320"/>
<dbReference type="RefSeq" id="WP_067632188.1">
    <property type="nucleotide sequence ID" value="NZ_CP013213.1"/>
</dbReference>
<reference evidence="2 3" key="1">
    <citation type="submission" date="2015-10" db="EMBL/GenBank/DDBJ databases">
        <title>Erysipelothrix larvae sp. LV19 isolated from the larval gut of the rhinoceros beetle, Trypoxylus dichotomus.</title>
        <authorList>
            <person name="Lim S."/>
            <person name="Kim B.-C."/>
        </authorList>
    </citation>
    <scope>NUCLEOTIDE SEQUENCE [LARGE SCALE GENOMIC DNA]</scope>
    <source>
        <strain evidence="2 3">LV19</strain>
    </source>
</reference>
<evidence type="ECO:0000313" key="3">
    <source>
        <dbReference type="Proteomes" id="UP000063781"/>
    </source>
</evidence>
<dbReference type="GO" id="GO:0006260">
    <property type="term" value="P:DNA replication"/>
    <property type="evidence" value="ECO:0007669"/>
    <property type="project" value="TreeGrafter"/>
</dbReference>
<feature type="domain" description="IstB-like ATP-binding" evidence="1">
    <location>
        <begin position="139"/>
        <end position="268"/>
    </location>
</feature>
<dbReference type="Proteomes" id="UP000063781">
    <property type="component" value="Chromosome"/>
</dbReference>
<dbReference type="AlphaFoldDB" id="A0A109UGY6"/>
<dbReference type="CDD" id="cd00009">
    <property type="entry name" value="AAA"/>
    <property type="match status" value="1"/>
</dbReference>